<dbReference type="InterPro" id="IPR050822">
    <property type="entry name" value="Cerebellin_Synaptic_Org"/>
</dbReference>
<keyword evidence="8" id="KW-1185">Reference proteome</keyword>
<sequence length="213" mass="23666">MFPIQILLVLTSCTFVGTAILEKVGEADLDAVRIRLEDEKAKRLLLENDVEVLMLKVEELKRLFSQISENNKVSASAGNVTSITTGIAFTATLSRETTHVYEQTVIFDNVKLNEGNCYDSSTGRFRAPFRGLHMFSVTMLKISSTNVHLLIMKDDVEFGRVFSGTSSSGSGSVTVVSVMEKGQVTYVKENYTSPETMHGDNWAHFTGLLHVRY</sequence>
<feature type="chain" id="PRO_5044860000" description="C1q domain-containing protein" evidence="5">
    <location>
        <begin position="19"/>
        <end position="213"/>
    </location>
</feature>
<evidence type="ECO:0000256" key="3">
    <source>
        <dbReference type="ARBA" id="ARBA00022729"/>
    </source>
</evidence>
<reference evidence="7 8" key="1">
    <citation type="submission" date="2024-11" db="EMBL/GenBank/DDBJ databases">
        <title>Chromosome-level genome assembly of the freshwater bivalve Anodonta woodiana.</title>
        <authorList>
            <person name="Chen X."/>
        </authorList>
    </citation>
    <scope>NUCLEOTIDE SEQUENCE [LARGE SCALE GENOMIC DNA]</scope>
    <source>
        <strain evidence="7">MN2024</strain>
        <tissue evidence="7">Gills</tissue>
    </source>
</reference>
<protein>
    <recommendedName>
        <fullName evidence="6">C1q domain-containing protein</fullName>
    </recommendedName>
</protein>
<evidence type="ECO:0000256" key="4">
    <source>
        <dbReference type="SAM" id="Coils"/>
    </source>
</evidence>
<dbReference type="SUPFAM" id="SSF49842">
    <property type="entry name" value="TNF-like"/>
    <property type="match status" value="1"/>
</dbReference>
<dbReference type="AlphaFoldDB" id="A0ABD3UUE7"/>
<evidence type="ECO:0000256" key="1">
    <source>
        <dbReference type="ARBA" id="ARBA00004613"/>
    </source>
</evidence>
<dbReference type="SMART" id="SM00110">
    <property type="entry name" value="C1Q"/>
    <property type="match status" value="1"/>
</dbReference>
<dbReference type="PANTHER" id="PTHR22923:SF116">
    <property type="entry name" value="C1Q DOMAIN-CONTAINING PROTEIN"/>
    <property type="match status" value="1"/>
</dbReference>
<dbReference type="InterPro" id="IPR008983">
    <property type="entry name" value="Tumour_necrosis_fac-like_dom"/>
</dbReference>
<feature type="signal peptide" evidence="5">
    <location>
        <begin position="1"/>
        <end position="18"/>
    </location>
</feature>
<dbReference type="Proteomes" id="UP001634394">
    <property type="component" value="Unassembled WGS sequence"/>
</dbReference>
<evidence type="ECO:0000259" key="6">
    <source>
        <dbReference type="PROSITE" id="PS50871"/>
    </source>
</evidence>
<keyword evidence="4" id="KW-0175">Coiled coil</keyword>
<organism evidence="7 8">
    <name type="scientific">Sinanodonta woodiana</name>
    <name type="common">Chinese pond mussel</name>
    <name type="synonym">Anodonta woodiana</name>
    <dbReference type="NCBI Taxonomy" id="1069815"/>
    <lineage>
        <taxon>Eukaryota</taxon>
        <taxon>Metazoa</taxon>
        <taxon>Spiralia</taxon>
        <taxon>Lophotrochozoa</taxon>
        <taxon>Mollusca</taxon>
        <taxon>Bivalvia</taxon>
        <taxon>Autobranchia</taxon>
        <taxon>Heteroconchia</taxon>
        <taxon>Palaeoheterodonta</taxon>
        <taxon>Unionida</taxon>
        <taxon>Unionoidea</taxon>
        <taxon>Unionidae</taxon>
        <taxon>Unioninae</taxon>
        <taxon>Sinanodonta</taxon>
    </lineage>
</organism>
<keyword evidence="2" id="KW-0964">Secreted</keyword>
<comment type="caution">
    <text evidence="7">The sequence shown here is derived from an EMBL/GenBank/DDBJ whole genome shotgun (WGS) entry which is preliminary data.</text>
</comment>
<accession>A0ABD3UUE7</accession>
<dbReference type="Gene3D" id="2.60.120.40">
    <property type="match status" value="1"/>
</dbReference>
<evidence type="ECO:0000313" key="8">
    <source>
        <dbReference type="Proteomes" id="UP001634394"/>
    </source>
</evidence>
<evidence type="ECO:0000313" key="7">
    <source>
        <dbReference type="EMBL" id="KAL3853099.1"/>
    </source>
</evidence>
<name>A0ABD3UUE7_SINWO</name>
<evidence type="ECO:0000256" key="2">
    <source>
        <dbReference type="ARBA" id="ARBA00022525"/>
    </source>
</evidence>
<dbReference type="PANTHER" id="PTHR22923">
    <property type="entry name" value="CEREBELLIN-RELATED"/>
    <property type="match status" value="1"/>
</dbReference>
<feature type="domain" description="C1q" evidence="6">
    <location>
        <begin position="82"/>
        <end position="213"/>
    </location>
</feature>
<dbReference type="Pfam" id="PF00386">
    <property type="entry name" value="C1q"/>
    <property type="match status" value="1"/>
</dbReference>
<keyword evidence="3 5" id="KW-0732">Signal</keyword>
<dbReference type="InterPro" id="IPR001073">
    <property type="entry name" value="C1q_dom"/>
</dbReference>
<dbReference type="GO" id="GO:0005576">
    <property type="term" value="C:extracellular region"/>
    <property type="evidence" value="ECO:0007669"/>
    <property type="project" value="UniProtKB-SubCell"/>
</dbReference>
<feature type="coiled-coil region" evidence="4">
    <location>
        <begin position="29"/>
        <end position="63"/>
    </location>
</feature>
<dbReference type="EMBL" id="JBJQND010000015">
    <property type="protein sequence ID" value="KAL3853099.1"/>
    <property type="molecule type" value="Genomic_DNA"/>
</dbReference>
<gene>
    <name evidence="7" type="ORF">ACJMK2_016676</name>
</gene>
<dbReference type="PROSITE" id="PS50871">
    <property type="entry name" value="C1Q"/>
    <property type="match status" value="1"/>
</dbReference>
<proteinExistence type="predicted"/>
<evidence type="ECO:0000256" key="5">
    <source>
        <dbReference type="SAM" id="SignalP"/>
    </source>
</evidence>
<comment type="subcellular location">
    <subcellularLocation>
        <location evidence="1">Secreted</location>
    </subcellularLocation>
</comment>